<keyword evidence="1" id="KW-0378">Hydrolase</keyword>
<dbReference type="EMBL" id="AQFT01000096">
    <property type="protein sequence ID" value="EMZ24488.1"/>
    <property type="molecule type" value="Genomic_DNA"/>
</dbReference>
<dbReference type="InterPro" id="IPR009835">
    <property type="entry name" value="SrtB"/>
</dbReference>
<dbReference type="Pfam" id="PF04203">
    <property type="entry name" value="Sortase"/>
    <property type="match status" value="1"/>
</dbReference>
<proteinExistence type="predicted"/>
<dbReference type="GO" id="GO:0016787">
    <property type="term" value="F:hydrolase activity"/>
    <property type="evidence" value="ECO:0007669"/>
    <property type="project" value="UniProtKB-KW"/>
</dbReference>
<evidence type="ECO:0000256" key="3">
    <source>
        <dbReference type="SAM" id="MobiDB-lite"/>
    </source>
</evidence>
<comment type="caution">
    <text evidence="5">The sequence shown here is derived from an EMBL/GenBank/DDBJ whole genome shotgun (WGS) entry which is preliminary data.</text>
</comment>
<dbReference type="eggNOG" id="COG4509">
    <property type="taxonomic scope" value="Bacteria"/>
</dbReference>
<dbReference type="InterPro" id="IPR005754">
    <property type="entry name" value="Sortase"/>
</dbReference>
<gene>
    <name evidence="5" type="ORF">C823_03173</name>
</gene>
<dbReference type="Gene3D" id="2.40.260.10">
    <property type="entry name" value="Sortase"/>
    <property type="match status" value="1"/>
</dbReference>
<dbReference type="Proteomes" id="UP000012589">
    <property type="component" value="Unassembled WGS sequence"/>
</dbReference>
<keyword evidence="4" id="KW-0472">Membrane</keyword>
<protein>
    <submittedName>
        <fullName evidence="5">SrtB family sortase</fullName>
    </submittedName>
</protein>
<dbReference type="AlphaFoldDB" id="N2ADG3"/>
<keyword evidence="6" id="KW-1185">Reference proteome</keyword>
<evidence type="ECO:0000256" key="1">
    <source>
        <dbReference type="ARBA" id="ARBA00022801"/>
    </source>
</evidence>
<evidence type="ECO:0000256" key="2">
    <source>
        <dbReference type="PIRSR" id="PIRSR605754-1"/>
    </source>
</evidence>
<keyword evidence="4" id="KW-1133">Transmembrane helix</keyword>
<dbReference type="PATRIC" id="fig|1235802.3.peg.3356"/>
<evidence type="ECO:0000256" key="4">
    <source>
        <dbReference type="SAM" id="Phobius"/>
    </source>
</evidence>
<feature type="transmembrane region" description="Helical" evidence="4">
    <location>
        <begin position="171"/>
        <end position="193"/>
    </location>
</feature>
<feature type="compositionally biased region" description="Basic and acidic residues" evidence="3">
    <location>
        <begin position="245"/>
        <end position="254"/>
    </location>
</feature>
<dbReference type="SUPFAM" id="SSF63817">
    <property type="entry name" value="Sortase"/>
    <property type="match status" value="1"/>
</dbReference>
<name>N2ADG3_9FIRM</name>
<dbReference type="CDD" id="cd05826">
    <property type="entry name" value="Sortase_B"/>
    <property type="match status" value="1"/>
</dbReference>
<evidence type="ECO:0000313" key="5">
    <source>
        <dbReference type="EMBL" id="EMZ24488.1"/>
    </source>
</evidence>
<dbReference type="InterPro" id="IPR023365">
    <property type="entry name" value="Sortase_dom-sf"/>
</dbReference>
<sequence>MALQWTTEEYTLLNIKKCIANGWRMNRSQLHEYGKKLQRVREQVLPGELGSAFADAVSRIADSHSNISWTELLKDMELIRKLIQSSRQWDRSEWLKRLPGLEERQKKYFRTQLGEAFIRTLKIKLGICKDKPQAAPGEILQLEGVAAWLMEDTETTQTAQKKKSVRHVRRLPGGTAAAACACISLCLLSAWLYGQFESKQNFYDIHRLKAASAPVQETYTENRETTHTTAEAVRTSETELPAAISKKEKQDNQRKRPKILAQYQEMAKEYPGLFGWLQIPGTQIDLPVMQPLKDKNFYLNHDFTGAESAEGAIFADPQNNRWPQDDNTVIYGHNMKNGHIFGGLDLYEDPAYFQEHKEIHFDTIYETGRYEAVAVIKTRILNENEQGFRYYQFFQYENKKQFRQCVEFIKQNQLFDTGSSLRHGDRILMLSTCEYSQENGRLVIVAKKCS</sequence>
<reference evidence="5 6" key="1">
    <citation type="journal article" date="2014" name="Genome Announc.">
        <title>Draft genome sequences of the altered schaedler flora, a defined bacterial community from gnotobiotic mice.</title>
        <authorList>
            <person name="Wannemuehler M.J."/>
            <person name="Overstreet A.M."/>
            <person name="Ward D.V."/>
            <person name="Phillips G.J."/>
        </authorList>
    </citation>
    <scope>NUCLEOTIDE SEQUENCE [LARGE SCALE GENOMIC DNA]</scope>
    <source>
        <strain evidence="5 6">ASF492</strain>
    </source>
</reference>
<feature type="region of interest" description="Disordered" evidence="3">
    <location>
        <begin position="222"/>
        <end position="256"/>
    </location>
</feature>
<dbReference type="HOGENOM" id="CLU_034078_1_0_9"/>
<dbReference type="OrthoDB" id="9806013at2"/>
<evidence type="ECO:0000313" key="6">
    <source>
        <dbReference type="Proteomes" id="UP000012589"/>
    </source>
</evidence>
<accession>N2ADG3</accession>
<feature type="active site" description="Acyl-thioester intermediate" evidence="2">
    <location>
        <position position="433"/>
    </location>
</feature>
<keyword evidence="4" id="KW-0812">Transmembrane</keyword>
<feature type="active site" description="Proton donor/acceptor" evidence="2">
    <location>
        <position position="333"/>
    </location>
</feature>
<dbReference type="STRING" id="1235802.C823_03173"/>
<organism evidence="5 6">
    <name type="scientific">Eubacterium plexicaudatum ASF492</name>
    <dbReference type="NCBI Taxonomy" id="1235802"/>
    <lineage>
        <taxon>Bacteria</taxon>
        <taxon>Bacillati</taxon>
        <taxon>Bacillota</taxon>
        <taxon>Clostridia</taxon>
        <taxon>Eubacteriales</taxon>
        <taxon>Eubacteriaceae</taxon>
        <taxon>Eubacterium</taxon>
    </lineage>
</organism>